<dbReference type="CDD" id="cd07729">
    <property type="entry name" value="AHL_lactonase_MBL-fold"/>
    <property type="match status" value="1"/>
</dbReference>
<evidence type="ECO:0000256" key="5">
    <source>
        <dbReference type="ARBA" id="ARBA00022833"/>
    </source>
</evidence>
<dbReference type="OrthoDB" id="9773738at2"/>
<dbReference type="EMBL" id="FUYA01000007">
    <property type="protein sequence ID" value="SKA75718.1"/>
    <property type="molecule type" value="Genomic_DNA"/>
</dbReference>
<gene>
    <name evidence="7" type="ORF">SAMN02745702_02121</name>
</gene>
<evidence type="ECO:0000256" key="2">
    <source>
        <dbReference type="ARBA" id="ARBA00007749"/>
    </source>
</evidence>
<dbReference type="SUPFAM" id="SSF56281">
    <property type="entry name" value="Metallo-hydrolase/oxidoreductase"/>
    <property type="match status" value="1"/>
</dbReference>
<dbReference type="GO" id="GO:0046872">
    <property type="term" value="F:metal ion binding"/>
    <property type="evidence" value="ECO:0007669"/>
    <property type="project" value="UniProtKB-KW"/>
</dbReference>
<dbReference type="STRING" id="1121442.SAMN02745702_02121"/>
<dbReference type="PANTHER" id="PTHR42978:SF7">
    <property type="entry name" value="METALLO-HYDROLASE RV2300C-RELATED"/>
    <property type="match status" value="1"/>
</dbReference>
<dbReference type="InterPro" id="IPR001279">
    <property type="entry name" value="Metallo-B-lactamas"/>
</dbReference>
<dbReference type="GO" id="GO:0016787">
    <property type="term" value="F:hydrolase activity"/>
    <property type="evidence" value="ECO:0007669"/>
    <property type="project" value="UniProtKB-KW"/>
</dbReference>
<dbReference type="Gene3D" id="3.60.15.10">
    <property type="entry name" value="Ribonuclease Z/Hydroxyacylglutathione hydrolase-like"/>
    <property type="match status" value="1"/>
</dbReference>
<dbReference type="RefSeq" id="WP_078685411.1">
    <property type="nucleotide sequence ID" value="NZ_FUYA01000007.1"/>
</dbReference>
<dbReference type="InterPro" id="IPR036866">
    <property type="entry name" value="RibonucZ/Hydroxyglut_hydro"/>
</dbReference>
<dbReference type="AlphaFoldDB" id="A0A1T4WFD9"/>
<dbReference type="Pfam" id="PF00753">
    <property type="entry name" value="Lactamase_B"/>
    <property type="match status" value="1"/>
</dbReference>
<keyword evidence="4" id="KW-0378">Hydrolase</keyword>
<proteinExistence type="inferred from homology"/>
<dbReference type="PANTHER" id="PTHR42978">
    <property type="entry name" value="QUORUM-QUENCHING LACTONASE YTNP-RELATED-RELATED"/>
    <property type="match status" value="1"/>
</dbReference>
<name>A0A1T4WFD9_9BACT</name>
<keyword evidence="3" id="KW-0479">Metal-binding</keyword>
<accession>A0A1T4WFD9</accession>
<evidence type="ECO:0000256" key="4">
    <source>
        <dbReference type="ARBA" id="ARBA00022801"/>
    </source>
</evidence>
<comment type="similarity">
    <text evidence="2">Belongs to the metallo-beta-lactamase superfamily.</text>
</comment>
<dbReference type="SMART" id="SM00849">
    <property type="entry name" value="Lactamase_B"/>
    <property type="match status" value="1"/>
</dbReference>
<protein>
    <submittedName>
        <fullName evidence="7">Metallo-beta-lactamase superfamily protein</fullName>
    </submittedName>
</protein>
<evidence type="ECO:0000256" key="1">
    <source>
        <dbReference type="ARBA" id="ARBA00001947"/>
    </source>
</evidence>
<keyword evidence="8" id="KW-1185">Reference proteome</keyword>
<evidence type="ECO:0000313" key="7">
    <source>
        <dbReference type="EMBL" id="SKA75718.1"/>
    </source>
</evidence>
<sequence length="237" mass="26155">MHYSVIPLLTGVRNPDQGIMTYQQGYGKPIWLPIYAFLVQGNGQNILIDTGLNEDEVFVPQKFTEETGLTAQPISDCLEDYGLATHDISVVINTHLHDDHCGNNELFTKATHYVQKKELEFCKNPHPLDHRYDTFFIEKIDFTTIEGTVEILPGIIGELTPGHTPGMQTMTISTASGPVILPGFCSNEKNFPKNGHVVCPGVHYDAFLAYDNAQKIGAKQGTILPLHALSIAGKTYA</sequence>
<dbReference type="InterPro" id="IPR051013">
    <property type="entry name" value="MBL_superfamily_lactonases"/>
</dbReference>
<comment type="cofactor">
    <cofactor evidence="1">
        <name>Zn(2+)</name>
        <dbReference type="ChEBI" id="CHEBI:29105"/>
    </cofactor>
</comment>
<evidence type="ECO:0000256" key="3">
    <source>
        <dbReference type="ARBA" id="ARBA00022723"/>
    </source>
</evidence>
<keyword evidence="5" id="KW-0862">Zinc</keyword>
<reference evidence="7 8" key="1">
    <citation type="submission" date="2017-02" db="EMBL/GenBank/DDBJ databases">
        <authorList>
            <person name="Peterson S.W."/>
        </authorList>
    </citation>
    <scope>NUCLEOTIDE SEQUENCE [LARGE SCALE GENOMIC DNA]</scope>
    <source>
        <strain evidence="7 8">DSM 18034</strain>
    </source>
</reference>
<organism evidence="7 8">
    <name type="scientific">Desulfobaculum bizertense DSM 18034</name>
    <dbReference type="NCBI Taxonomy" id="1121442"/>
    <lineage>
        <taxon>Bacteria</taxon>
        <taxon>Pseudomonadati</taxon>
        <taxon>Thermodesulfobacteriota</taxon>
        <taxon>Desulfovibrionia</taxon>
        <taxon>Desulfovibrionales</taxon>
        <taxon>Desulfovibrionaceae</taxon>
        <taxon>Desulfobaculum</taxon>
    </lineage>
</organism>
<evidence type="ECO:0000313" key="8">
    <source>
        <dbReference type="Proteomes" id="UP000189733"/>
    </source>
</evidence>
<evidence type="ECO:0000259" key="6">
    <source>
        <dbReference type="SMART" id="SM00849"/>
    </source>
</evidence>
<feature type="domain" description="Metallo-beta-lactamase" evidence="6">
    <location>
        <begin position="33"/>
        <end position="227"/>
    </location>
</feature>
<dbReference type="Proteomes" id="UP000189733">
    <property type="component" value="Unassembled WGS sequence"/>
</dbReference>